<gene>
    <name evidence="2" type="ORF">SAMN04515673_105168</name>
</gene>
<dbReference type="OrthoDB" id="7875456at2"/>
<evidence type="ECO:0008006" key="4">
    <source>
        <dbReference type="Google" id="ProtNLM"/>
    </source>
</evidence>
<feature type="chain" id="PRO_5011590231" description="Lipoprotein" evidence="1">
    <location>
        <begin position="21"/>
        <end position="126"/>
    </location>
</feature>
<dbReference type="EMBL" id="FOYI01000005">
    <property type="protein sequence ID" value="SFR09021.1"/>
    <property type="molecule type" value="Genomic_DNA"/>
</dbReference>
<keyword evidence="1" id="KW-0732">Signal</keyword>
<dbReference type="Proteomes" id="UP000199302">
    <property type="component" value="Unassembled WGS sequence"/>
</dbReference>
<accession>A0A1I6DUK8</accession>
<feature type="signal peptide" evidence="1">
    <location>
        <begin position="1"/>
        <end position="20"/>
    </location>
</feature>
<evidence type="ECO:0000313" key="2">
    <source>
        <dbReference type="EMBL" id="SFR09021.1"/>
    </source>
</evidence>
<keyword evidence="3" id="KW-1185">Reference proteome</keyword>
<sequence>MLRSALVAAPVLLLAACASPYEQCVSRATTDLRVVDRLIQEKTALIERGYAIEEETYTRTKFERCYDEEGKRRTCRVEREYSRDIPVAVNLDEQREILAQLHDQRATLDRAARSTIASCRAAHPEG</sequence>
<evidence type="ECO:0000313" key="3">
    <source>
        <dbReference type="Proteomes" id="UP000199302"/>
    </source>
</evidence>
<name>A0A1I6DUK8_9RHOB</name>
<dbReference type="RefSeq" id="WP_092079687.1">
    <property type="nucleotide sequence ID" value="NZ_FOYI01000005.1"/>
</dbReference>
<dbReference type="AlphaFoldDB" id="A0A1I6DUK8"/>
<dbReference type="PROSITE" id="PS51257">
    <property type="entry name" value="PROKAR_LIPOPROTEIN"/>
    <property type="match status" value="1"/>
</dbReference>
<reference evidence="2 3" key="1">
    <citation type="submission" date="2016-10" db="EMBL/GenBank/DDBJ databases">
        <authorList>
            <person name="de Groot N.N."/>
        </authorList>
    </citation>
    <scope>NUCLEOTIDE SEQUENCE [LARGE SCALE GENOMIC DNA]</scope>
    <source>
        <strain evidence="3">KMM 9023,NRIC 0796,JCM 17311,KCTC 23692</strain>
    </source>
</reference>
<dbReference type="STRING" id="871652.SAMN04515673_105168"/>
<evidence type="ECO:0000256" key="1">
    <source>
        <dbReference type="SAM" id="SignalP"/>
    </source>
</evidence>
<proteinExistence type="predicted"/>
<protein>
    <recommendedName>
        <fullName evidence="4">Lipoprotein</fullName>
    </recommendedName>
</protein>
<organism evidence="2 3">
    <name type="scientific">Poseidonocella sedimentorum</name>
    <dbReference type="NCBI Taxonomy" id="871652"/>
    <lineage>
        <taxon>Bacteria</taxon>
        <taxon>Pseudomonadati</taxon>
        <taxon>Pseudomonadota</taxon>
        <taxon>Alphaproteobacteria</taxon>
        <taxon>Rhodobacterales</taxon>
        <taxon>Roseobacteraceae</taxon>
        <taxon>Poseidonocella</taxon>
    </lineage>
</organism>